<sequence length="268" mass="28448">MHLKRWITGIVAVPIIYLLVSAGGTIFALLIAAVSVVTLWEYYRAVFDPDAGSLAQLIPRIGLCLSPVVVWTVHRGGMVHAPLIIAVDLIVVAGLTLPLFRNDPQAPHLVARQVLGLVYISLSLSFLVLIRSAESGAGWIFWILCIVAAGDTGAFYAGTYLGRHKLCPWVSPKKTIEGSLGGLAANIIVALLFKTLLLPSLAVLPCVVFALAVGIAGQVGDLFASEFKRSAGIKDSGSLLPGHGGFLDRLDALLFAAPLAYLLKISIF</sequence>
<evidence type="ECO:0000256" key="16">
    <source>
        <dbReference type="ARBA" id="ARBA00023209"/>
    </source>
</evidence>
<evidence type="ECO:0000256" key="9">
    <source>
        <dbReference type="ARBA" id="ARBA00022516"/>
    </source>
</evidence>
<dbReference type="AlphaFoldDB" id="A0A5K7YV62"/>
<keyword evidence="17" id="KW-1208">Phospholipid metabolism</keyword>
<evidence type="ECO:0000256" key="13">
    <source>
        <dbReference type="ARBA" id="ARBA00022989"/>
    </source>
</evidence>
<reference evidence="20 21" key="1">
    <citation type="submission" date="2019-11" db="EMBL/GenBank/DDBJ databases">
        <title>Comparative genomics of hydrocarbon-degrading Desulfosarcina strains.</title>
        <authorList>
            <person name="Watanabe M."/>
            <person name="Kojima H."/>
            <person name="Fukui M."/>
        </authorList>
    </citation>
    <scope>NUCLEOTIDE SEQUENCE [LARGE SCALE GENOMIC DNA]</scope>
    <source>
        <strain evidence="20 21">PL12</strain>
    </source>
</reference>
<feature type="transmembrane region" description="Helical" evidence="19">
    <location>
        <begin position="6"/>
        <end position="39"/>
    </location>
</feature>
<evidence type="ECO:0000256" key="15">
    <source>
        <dbReference type="ARBA" id="ARBA00023136"/>
    </source>
</evidence>
<keyword evidence="16" id="KW-0594">Phospholipid biosynthesis</keyword>
<dbReference type="GO" id="GO:0005886">
    <property type="term" value="C:plasma membrane"/>
    <property type="evidence" value="ECO:0007669"/>
    <property type="project" value="UniProtKB-SubCell"/>
</dbReference>
<comment type="pathway">
    <text evidence="4">Lipid metabolism.</text>
</comment>
<evidence type="ECO:0000256" key="1">
    <source>
        <dbReference type="ARBA" id="ARBA00001698"/>
    </source>
</evidence>
<keyword evidence="8" id="KW-1003">Cell membrane</keyword>
<comment type="similarity">
    <text evidence="5 18">Belongs to the CDS family.</text>
</comment>
<comment type="catalytic activity">
    <reaction evidence="1 18">
        <text>a 1,2-diacyl-sn-glycero-3-phosphate + CTP + H(+) = a CDP-1,2-diacyl-sn-glycerol + diphosphate</text>
        <dbReference type="Rhea" id="RHEA:16229"/>
        <dbReference type="ChEBI" id="CHEBI:15378"/>
        <dbReference type="ChEBI" id="CHEBI:33019"/>
        <dbReference type="ChEBI" id="CHEBI:37563"/>
        <dbReference type="ChEBI" id="CHEBI:58332"/>
        <dbReference type="ChEBI" id="CHEBI:58608"/>
        <dbReference type="EC" id="2.7.7.41"/>
    </reaction>
</comment>
<dbReference type="InterPro" id="IPR000374">
    <property type="entry name" value="PC_trans"/>
</dbReference>
<dbReference type="Proteomes" id="UP000427906">
    <property type="component" value="Chromosome"/>
</dbReference>
<keyword evidence="9" id="KW-0444">Lipid biosynthesis</keyword>
<feature type="transmembrane region" description="Helical" evidence="19">
    <location>
        <begin position="136"/>
        <end position="157"/>
    </location>
</feature>
<evidence type="ECO:0000256" key="7">
    <source>
        <dbReference type="ARBA" id="ARBA00019373"/>
    </source>
</evidence>
<keyword evidence="10 18" id="KW-0808">Transferase</keyword>
<feature type="transmembrane region" description="Helical" evidence="19">
    <location>
        <begin position="202"/>
        <end position="224"/>
    </location>
</feature>
<keyword evidence="14" id="KW-0443">Lipid metabolism</keyword>
<dbReference type="PANTHER" id="PTHR46382:SF1">
    <property type="entry name" value="PHOSPHATIDATE CYTIDYLYLTRANSFERASE"/>
    <property type="match status" value="1"/>
</dbReference>
<keyword evidence="13 19" id="KW-1133">Transmembrane helix</keyword>
<evidence type="ECO:0000256" key="18">
    <source>
        <dbReference type="RuleBase" id="RU003938"/>
    </source>
</evidence>
<evidence type="ECO:0000256" key="2">
    <source>
        <dbReference type="ARBA" id="ARBA00004651"/>
    </source>
</evidence>
<accession>A0A5K7YV62</accession>
<evidence type="ECO:0000313" key="21">
    <source>
        <dbReference type="Proteomes" id="UP000427906"/>
    </source>
</evidence>
<evidence type="ECO:0000256" key="17">
    <source>
        <dbReference type="ARBA" id="ARBA00023264"/>
    </source>
</evidence>
<evidence type="ECO:0000256" key="19">
    <source>
        <dbReference type="SAM" id="Phobius"/>
    </source>
</evidence>
<dbReference type="GO" id="GO:0016024">
    <property type="term" value="P:CDP-diacylglycerol biosynthetic process"/>
    <property type="evidence" value="ECO:0007669"/>
    <property type="project" value="UniProtKB-UniPathway"/>
</dbReference>
<organism evidence="20 21">
    <name type="scientific">Desulfosarcina alkanivorans</name>
    <dbReference type="NCBI Taxonomy" id="571177"/>
    <lineage>
        <taxon>Bacteria</taxon>
        <taxon>Pseudomonadati</taxon>
        <taxon>Thermodesulfobacteriota</taxon>
        <taxon>Desulfobacteria</taxon>
        <taxon>Desulfobacterales</taxon>
        <taxon>Desulfosarcinaceae</taxon>
        <taxon>Desulfosarcina</taxon>
    </lineage>
</organism>
<dbReference type="PANTHER" id="PTHR46382">
    <property type="entry name" value="PHOSPHATIDATE CYTIDYLYLTRANSFERASE"/>
    <property type="match status" value="1"/>
</dbReference>
<dbReference type="KEGG" id="dalk:DSCA_64780"/>
<dbReference type="Pfam" id="PF01148">
    <property type="entry name" value="CTP_transf_1"/>
    <property type="match status" value="1"/>
</dbReference>
<name>A0A5K7YV62_9BACT</name>
<evidence type="ECO:0000256" key="8">
    <source>
        <dbReference type="ARBA" id="ARBA00022475"/>
    </source>
</evidence>
<keyword evidence="12 18" id="KW-0548">Nucleotidyltransferase</keyword>
<evidence type="ECO:0000313" key="20">
    <source>
        <dbReference type="EMBL" id="BBO72548.1"/>
    </source>
</evidence>
<dbReference type="PROSITE" id="PS01315">
    <property type="entry name" value="CDS"/>
    <property type="match status" value="1"/>
</dbReference>
<evidence type="ECO:0000256" key="12">
    <source>
        <dbReference type="ARBA" id="ARBA00022695"/>
    </source>
</evidence>
<feature type="transmembrane region" description="Helical" evidence="19">
    <location>
        <begin position="79"/>
        <end position="97"/>
    </location>
</feature>
<evidence type="ECO:0000256" key="14">
    <source>
        <dbReference type="ARBA" id="ARBA00023098"/>
    </source>
</evidence>
<feature type="transmembrane region" description="Helical" evidence="19">
    <location>
        <begin position="109"/>
        <end position="130"/>
    </location>
</feature>
<keyword evidence="11 18" id="KW-0812">Transmembrane</keyword>
<comment type="subcellular location">
    <subcellularLocation>
        <location evidence="2">Cell membrane</location>
        <topology evidence="2">Multi-pass membrane protein</topology>
    </subcellularLocation>
</comment>
<dbReference type="UniPathway" id="UPA00557">
    <property type="reaction ID" value="UER00614"/>
</dbReference>
<evidence type="ECO:0000256" key="11">
    <source>
        <dbReference type="ARBA" id="ARBA00022692"/>
    </source>
</evidence>
<dbReference type="EMBL" id="AP021874">
    <property type="protein sequence ID" value="BBO72548.1"/>
    <property type="molecule type" value="Genomic_DNA"/>
</dbReference>
<protein>
    <recommendedName>
        <fullName evidence="7 18">Phosphatidate cytidylyltransferase</fullName>
        <ecNumber evidence="6 18">2.7.7.41</ecNumber>
    </recommendedName>
</protein>
<dbReference type="OrthoDB" id="9799199at2"/>
<feature type="transmembrane region" description="Helical" evidence="19">
    <location>
        <begin position="178"/>
        <end position="196"/>
    </location>
</feature>
<dbReference type="RefSeq" id="WP_155320231.1">
    <property type="nucleotide sequence ID" value="NZ_AP021874.1"/>
</dbReference>
<comment type="pathway">
    <text evidence="3 18">Phospholipid metabolism; CDP-diacylglycerol biosynthesis; CDP-diacylglycerol from sn-glycerol 3-phosphate: step 3/3.</text>
</comment>
<dbReference type="GO" id="GO:0004605">
    <property type="term" value="F:phosphatidate cytidylyltransferase activity"/>
    <property type="evidence" value="ECO:0007669"/>
    <property type="project" value="UniProtKB-EC"/>
</dbReference>
<evidence type="ECO:0000256" key="6">
    <source>
        <dbReference type="ARBA" id="ARBA00012487"/>
    </source>
</evidence>
<dbReference type="EC" id="2.7.7.41" evidence="6 18"/>
<proteinExistence type="inferred from homology"/>
<evidence type="ECO:0000256" key="3">
    <source>
        <dbReference type="ARBA" id="ARBA00005119"/>
    </source>
</evidence>
<evidence type="ECO:0000256" key="5">
    <source>
        <dbReference type="ARBA" id="ARBA00010185"/>
    </source>
</evidence>
<gene>
    <name evidence="20" type="primary">cdsA</name>
    <name evidence="20" type="ORF">DSCA_64780</name>
</gene>
<evidence type="ECO:0000256" key="10">
    <source>
        <dbReference type="ARBA" id="ARBA00022679"/>
    </source>
</evidence>
<keyword evidence="15 19" id="KW-0472">Membrane</keyword>
<evidence type="ECO:0000256" key="4">
    <source>
        <dbReference type="ARBA" id="ARBA00005189"/>
    </source>
</evidence>
<keyword evidence="21" id="KW-1185">Reference proteome</keyword>